<feature type="signal peptide" evidence="1">
    <location>
        <begin position="1"/>
        <end position="19"/>
    </location>
</feature>
<dbReference type="Proteomes" id="UP001230268">
    <property type="component" value="Unassembled WGS sequence"/>
</dbReference>
<keyword evidence="1" id="KW-0732">Signal</keyword>
<protein>
    <submittedName>
        <fullName evidence="2">Uncharacterized protein</fullName>
    </submittedName>
</protein>
<reference evidence="2" key="1">
    <citation type="submission" date="2023-08" db="EMBL/GenBank/DDBJ databases">
        <title>Draft sequence of the Babesia gibsoni genome.</title>
        <authorList>
            <person name="Yamagishi J.Y."/>
            <person name="Xuan X.X."/>
        </authorList>
    </citation>
    <scope>NUCLEOTIDE SEQUENCE</scope>
    <source>
        <strain evidence="2">Azabu</strain>
    </source>
</reference>
<dbReference type="EMBL" id="JAVEPI010000002">
    <property type="protein sequence ID" value="KAK1443605.1"/>
    <property type="molecule type" value="Genomic_DNA"/>
</dbReference>
<comment type="caution">
    <text evidence="2">The sequence shown here is derived from an EMBL/GenBank/DDBJ whole genome shotgun (WGS) entry which is preliminary data.</text>
</comment>
<evidence type="ECO:0000256" key="1">
    <source>
        <dbReference type="SAM" id="SignalP"/>
    </source>
</evidence>
<proteinExistence type="predicted"/>
<dbReference type="EMBL" id="JAVEPI010000002">
    <property type="protein sequence ID" value="KAK1443603.1"/>
    <property type="molecule type" value="Genomic_DNA"/>
</dbReference>
<sequence>MKAFLLTLLPFIVASFVAGTPAGGVPGEDHPAVDLPGPGAELALQPPVGLAQQLLFLHQFACAVANSQEFEAELLEQLGDVTDAHAVVEVLHGLAAEDGVLHQVVVGHCCGDALVFPPELHLGDFAVGHVGDCLEVLGQFLGDLRHDALHALQEGLQHCPAAESEHFPHELLDGEFPAVEVPCQAGQFLAVDGPLGQLEGLLLGHGH</sequence>
<name>A0AAD8LQ23_BABGI</name>
<keyword evidence="4" id="KW-1185">Reference proteome</keyword>
<accession>A0AAD8LQ23</accession>
<evidence type="ECO:0000313" key="2">
    <source>
        <dbReference type="EMBL" id="KAK1443603.1"/>
    </source>
</evidence>
<organism evidence="2 4">
    <name type="scientific">Babesia gibsoni</name>
    <dbReference type="NCBI Taxonomy" id="33632"/>
    <lineage>
        <taxon>Eukaryota</taxon>
        <taxon>Sar</taxon>
        <taxon>Alveolata</taxon>
        <taxon>Apicomplexa</taxon>
        <taxon>Aconoidasida</taxon>
        <taxon>Piroplasmida</taxon>
        <taxon>Babesiidae</taxon>
        <taxon>Babesia</taxon>
    </lineage>
</organism>
<gene>
    <name evidence="2" type="ORF">BgAZ_204790</name>
    <name evidence="3" type="ORF">BgAZ_204810</name>
</gene>
<feature type="chain" id="PRO_5042442280" evidence="1">
    <location>
        <begin position="20"/>
        <end position="207"/>
    </location>
</feature>
<evidence type="ECO:0000313" key="3">
    <source>
        <dbReference type="EMBL" id="KAK1443605.1"/>
    </source>
</evidence>
<evidence type="ECO:0000313" key="4">
    <source>
        <dbReference type="Proteomes" id="UP001230268"/>
    </source>
</evidence>
<dbReference type="AlphaFoldDB" id="A0AAD8LQ23"/>